<keyword evidence="4" id="KW-1185">Reference proteome</keyword>
<dbReference type="InterPro" id="IPR012394">
    <property type="entry name" value="Aldehyde_DH_NAD(P)"/>
</dbReference>
<dbReference type="Gene3D" id="3.40.605.10">
    <property type="entry name" value="Aldehyde Dehydrogenase, Chain A, domain 1"/>
    <property type="match status" value="1"/>
</dbReference>
<accession>A0ABC8R7J4</accession>
<dbReference type="InterPro" id="IPR016162">
    <property type="entry name" value="Ald_DH_N"/>
</dbReference>
<comment type="caution">
    <text evidence="3">The sequence shown here is derived from an EMBL/GenBank/DDBJ whole genome shotgun (WGS) entry which is preliminary data.</text>
</comment>
<gene>
    <name evidence="3" type="ORF">ILEXP_LOCUS8204</name>
</gene>
<organism evidence="3 4">
    <name type="scientific">Ilex paraguariensis</name>
    <name type="common">yerba mate</name>
    <dbReference type="NCBI Taxonomy" id="185542"/>
    <lineage>
        <taxon>Eukaryota</taxon>
        <taxon>Viridiplantae</taxon>
        <taxon>Streptophyta</taxon>
        <taxon>Embryophyta</taxon>
        <taxon>Tracheophyta</taxon>
        <taxon>Spermatophyta</taxon>
        <taxon>Magnoliopsida</taxon>
        <taxon>eudicotyledons</taxon>
        <taxon>Gunneridae</taxon>
        <taxon>Pentapetalae</taxon>
        <taxon>asterids</taxon>
        <taxon>campanulids</taxon>
        <taxon>Aquifoliales</taxon>
        <taxon>Aquifoliaceae</taxon>
        <taxon>Ilex</taxon>
    </lineage>
</organism>
<keyword evidence="1" id="KW-0560">Oxidoreductase</keyword>
<dbReference type="EMBL" id="CAUOFW020001065">
    <property type="protein sequence ID" value="CAK9140695.1"/>
    <property type="molecule type" value="Genomic_DNA"/>
</dbReference>
<sequence length="92" mass="10525">MESENGKKEVFDAEAASSMMKEQRDAFGSGKTKSFEWRMSQLNSLVKIADYHEKEIIDALSSDLSKPELESFVHELNTIHIQISLLQIHEKI</sequence>
<evidence type="ECO:0000313" key="4">
    <source>
        <dbReference type="Proteomes" id="UP001642360"/>
    </source>
</evidence>
<protein>
    <recommendedName>
        <fullName evidence="5">Aldehyde dehydrogenase</fullName>
    </recommendedName>
</protein>
<evidence type="ECO:0000256" key="1">
    <source>
        <dbReference type="ARBA" id="ARBA00023002"/>
    </source>
</evidence>
<dbReference type="GO" id="GO:0016491">
    <property type="term" value="F:oxidoreductase activity"/>
    <property type="evidence" value="ECO:0007669"/>
    <property type="project" value="UniProtKB-KW"/>
</dbReference>
<reference evidence="3 4" key="1">
    <citation type="submission" date="2024-02" db="EMBL/GenBank/DDBJ databases">
        <authorList>
            <person name="Vignale AGUSTIN F."/>
            <person name="Sosa J E."/>
            <person name="Modenutti C."/>
        </authorList>
    </citation>
    <scope>NUCLEOTIDE SEQUENCE [LARGE SCALE GENOMIC DNA]</scope>
</reference>
<evidence type="ECO:0000313" key="3">
    <source>
        <dbReference type="EMBL" id="CAK9140695.1"/>
    </source>
</evidence>
<proteinExistence type="predicted"/>
<feature type="compositionally biased region" description="Basic and acidic residues" evidence="2">
    <location>
        <begin position="1"/>
        <end position="11"/>
    </location>
</feature>
<dbReference type="Proteomes" id="UP001642360">
    <property type="component" value="Unassembled WGS sequence"/>
</dbReference>
<dbReference type="PANTHER" id="PTHR43570">
    <property type="entry name" value="ALDEHYDE DEHYDROGENASE"/>
    <property type="match status" value="1"/>
</dbReference>
<feature type="region of interest" description="Disordered" evidence="2">
    <location>
        <begin position="1"/>
        <end position="27"/>
    </location>
</feature>
<dbReference type="SUPFAM" id="SSF53720">
    <property type="entry name" value="ALDH-like"/>
    <property type="match status" value="1"/>
</dbReference>
<dbReference type="AlphaFoldDB" id="A0ABC8R7J4"/>
<name>A0ABC8R7J4_9AQUA</name>
<dbReference type="PANTHER" id="PTHR43570:SF16">
    <property type="entry name" value="ALDEHYDE DEHYDROGENASE TYPE III, ISOFORM Q"/>
    <property type="match status" value="1"/>
</dbReference>
<evidence type="ECO:0008006" key="5">
    <source>
        <dbReference type="Google" id="ProtNLM"/>
    </source>
</evidence>
<dbReference type="InterPro" id="IPR016161">
    <property type="entry name" value="Ald_DH/histidinol_DH"/>
</dbReference>
<evidence type="ECO:0000256" key="2">
    <source>
        <dbReference type="SAM" id="MobiDB-lite"/>
    </source>
</evidence>